<dbReference type="Proteomes" id="UP000244722">
    <property type="component" value="Unassembled WGS sequence"/>
</dbReference>
<keyword evidence="3" id="KW-1185">Reference proteome</keyword>
<sequence>MCKGSSYYPHPIPFDILPRKRNRCITPHIAAIGLDYLRIYLLYLPYLSTVGARYGIVRRTVPKYISALVSCHSWLVFRGDLVYVQLPVYSPFSVHYVIRLVIKYGIMIPVLLLYCGYSTYDTRVYGGVNADSGILYPKQLTFARFIHELSLDVQWPIV</sequence>
<keyword evidence="1" id="KW-1133">Transmembrane helix</keyword>
<dbReference type="AlphaFoldDB" id="A0A2T7A8D7"/>
<reference evidence="2 3" key="1">
    <citation type="submission" date="2017-04" db="EMBL/GenBank/DDBJ databases">
        <title>Draft genome sequence of Tuber borchii Vittad., a whitish edible truffle.</title>
        <authorList>
            <consortium name="DOE Joint Genome Institute"/>
            <person name="Murat C."/>
            <person name="Kuo A."/>
            <person name="Barry K.W."/>
            <person name="Clum A."/>
            <person name="Dockter R.B."/>
            <person name="Fauchery L."/>
            <person name="Iotti M."/>
            <person name="Kohler A."/>
            <person name="Labutti K."/>
            <person name="Lindquist E.A."/>
            <person name="Lipzen A."/>
            <person name="Ohm R.A."/>
            <person name="Wang M."/>
            <person name="Grigoriev I.V."/>
            <person name="Zambonelli A."/>
            <person name="Martin F.M."/>
        </authorList>
    </citation>
    <scope>NUCLEOTIDE SEQUENCE [LARGE SCALE GENOMIC DNA]</scope>
    <source>
        <strain evidence="2 3">Tbo3840</strain>
    </source>
</reference>
<proteinExistence type="predicted"/>
<feature type="transmembrane region" description="Helical" evidence="1">
    <location>
        <begin position="37"/>
        <end position="57"/>
    </location>
</feature>
<keyword evidence="1" id="KW-0812">Transmembrane</keyword>
<comment type="caution">
    <text evidence="2">The sequence shown here is derived from an EMBL/GenBank/DDBJ whole genome shotgun (WGS) entry which is preliminary data.</text>
</comment>
<evidence type="ECO:0000256" key="1">
    <source>
        <dbReference type="SAM" id="Phobius"/>
    </source>
</evidence>
<name>A0A2T7A8D7_TUBBO</name>
<keyword evidence="1" id="KW-0472">Membrane</keyword>
<feature type="transmembrane region" description="Helical" evidence="1">
    <location>
        <begin position="96"/>
        <end position="117"/>
    </location>
</feature>
<dbReference type="EMBL" id="NESQ01000005">
    <property type="protein sequence ID" value="PUU84007.1"/>
    <property type="molecule type" value="Genomic_DNA"/>
</dbReference>
<evidence type="ECO:0000313" key="3">
    <source>
        <dbReference type="Proteomes" id="UP000244722"/>
    </source>
</evidence>
<protein>
    <submittedName>
        <fullName evidence="2">Uncharacterized protein</fullName>
    </submittedName>
</protein>
<feature type="transmembrane region" description="Helical" evidence="1">
    <location>
        <begin position="64"/>
        <end position="84"/>
    </location>
</feature>
<evidence type="ECO:0000313" key="2">
    <source>
        <dbReference type="EMBL" id="PUU84007.1"/>
    </source>
</evidence>
<accession>A0A2T7A8D7</accession>
<organism evidence="2 3">
    <name type="scientific">Tuber borchii</name>
    <name type="common">White truffle</name>
    <dbReference type="NCBI Taxonomy" id="42251"/>
    <lineage>
        <taxon>Eukaryota</taxon>
        <taxon>Fungi</taxon>
        <taxon>Dikarya</taxon>
        <taxon>Ascomycota</taxon>
        <taxon>Pezizomycotina</taxon>
        <taxon>Pezizomycetes</taxon>
        <taxon>Pezizales</taxon>
        <taxon>Tuberaceae</taxon>
        <taxon>Tuber</taxon>
    </lineage>
</organism>
<gene>
    <name evidence="2" type="ORF">B9Z19DRAFT_652402</name>
</gene>